<feature type="compositionally biased region" description="Polar residues" evidence="1">
    <location>
        <begin position="335"/>
        <end position="345"/>
    </location>
</feature>
<feature type="region of interest" description="Disordered" evidence="1">
    <location>
        <begin position="179"/>
        <end position="243"/>
    </location>
</feature>
<evidence type="ECO:0000256" key="1">
    <source>
        <dbReference type="SAM" id="MobiDB-lite"/>
    </source>
</evidence>
<keyword evidence="3" id="KW-1185">Reference proteome</keyword>
<feature type="compositionally biased region" description="Low complexity" evidence="1">
    <location>
        <begin position="185"/>
        <end position="198"/>
    </location>
</feature>
<organism evidence="2 3">
    <name type="scientific">Brassica cretica</name>
    <name type="common">Mustard</name>
    <dbReference type="NCBI Taxonomy" id="69181"/>
    <lineage>
        <taxon>Eukaryota</taxon>
        <taxon>Viridiplantae</taxon>
        <taxon>Streptophyta</taxon>
        <taxon>Embryophyta</taxon>
        <taxon>Tracheophyta</taxon>
        <taxon>Spermatophyta</taxon>
        <taxon>Magnoliopsida</taxon>
        <taxon>eudicotyledons</taxon>
        <taxon>Gunneridae</taxon>
        <taxon>Pentapetalae</taxon>
        <taxon>rosids</taxon>
        <taxon>malvids</taxon>
        <taxon>Brassicales</taxon>
        <taxon>Brassicaceae</taxon>
        <taxon>Brassiceae</taxon>
        <taxon>Brassica</taxon>
    </lineage>
</organism>
<feature type="compositionally biased region" description="Polar residues" evidence="1">
    <location>
        <begin position="200"/>
        <end position="225"/>
    </location>
</feature>
<comment type="caution">
    <text evidence="2">The sequence shown here is derived from an EMBL/GenBank/DDBJ whole genome shotgun (WGS) entry which is preliminary data.</text>
</comment>
<evidence type="ECO:0000313" key="3">
    <source>
        <dbReference type="Proteomes" id="UP000266723"/>
    </source>
</evidence>
<feature type="region of interest" description="Disordered" evidence="1">
    <location>
        <begin position="310"/>
        <end position="345"/>
    </location>
</feature>
<accession>A0ABQ7CT60</accession>
<evidence type="ECO:0000313" key="2">
    <source>
        <dbReference type="EMBL" id="KAF3562355.1"/>
    </source>
</evidence>
<reference evidence="2 3" key="1">
    <citation type="journal article" date="2020" name="BMC Genomics">
        <title>Intraspecific diversification of the crop wild relative Brassica cretica Lam. using demographic model selection.</title>
        <authorList>
            <person name="Kioukis A."/>
            <person name="Michalopoulou V.A."/>
            <person name="Briers L."/>
            <person name="Pirintsos S."/>
            <person name="Studholme D.J."/>
            <person name="Pavlidis P."/>
            <person name="Sarris P.F."/>
        </authorList>
    </citation>
    <scope>NUCLEOTIDE SEQUENCE [LARGE SCALE GENOMIC DNA]</scope>
    <source>
        <strain evidence="3">cv. PFS-1207/04</strain>
    </source>
</reference>
<name>A0ABQ7CT60_BRACR</name>
<gene>
    <name evidence="2" type="ORF">DY000_02015481</name>
</gene>
<proteinExistence type="predicted"/>
<feature type="compositionally biased region" description="Polar residues" evidence="1">
    <location>
        <begin position="313"/>
        <end position="326"/>
    </location>
</feature>
<feature type="compositionally biased region" description="Polar residues" evidence="1">
    <location>
        <begin position="233"/>
        <end position="243"/>
    </location>
</feature>
<sequence length="379" mass="41571">MGGNASTSIGRLLGEVLGSSNAKRTNNLPVDVEAFPPIGTGPNPSPWEEMAPHPPVACPGGVLLKGEVLGSSNAKRTNNLPVDVEAFLPTISDQDYQQEREQGDRVVKTVARAVSSFVEGYTFRRRRSQAQLKWKRKRSSKFGIRAEVAKIEVHAQQYQKQLGNSTAILIGSYKLEHSSRKGRRSSSINNNPCSPIDSRQPPSTQTPVSSTDTRSPPSTKDTLPSTDIFHPTSIDTSVQTSIDTEPRDMVATLILVRDYNGDLHDQEGHLRNAAGRRIDAQYMPSSTRSNKESQLLFSPDPASLERSIRKEAPSSSIDNNTYTHLPSTDIVHPTSIDTPSQTSIDTEPRDMVATLILVRDDNGDLHDPKVICVMQKVRG</sequence>
<protein>
    <recommendedName>
        <fullName evidence="4">Calmodulin-binding domain-containing protein</fullName>
    </recommendedName>
</protein>
<dbReference type="EMBL" id="QGKV02000759">
    <property type="protein sequence ID" value="KAF3562355.1"/>
    <property type="molecule type" value="Genomic_DNA"/>
</dbReference>
<evidence type="ECO:0008006" key="4">
    <source>
        <dbReference type="Google" id="ProtNLM"/>
    </source>
</evidence>
<dbReference type="Proteomes" id="UP000266723">
    <property type="component" value="Unassembled WGS sequence"/>
</dbReference>